<dbReference type="AlphaFoldDB" id="A0A9D4EWT4"/>
<proteinExistence type="predicted"/>
<protein>
    <submittedName>
        <fullName evidence="1">Uncharacterized protein</fullName>
    </submittedName>
</protein>
<dbReference type="EMBL" id="JAIWYP010000008">
    <property type="protein sequence ID" value="KAH3787291.1"/>
    <property type="molecule type" value="Genomic_DNA"/>
</dbReference>
<dbReference type="Proteomes" id="UP000828390">
    <property type="component" value="Unassembled WGS sequence"/>
</dbReference>
<keyword evidence="2" id="KW-1185">Reference proteome</keyword>
<evidence type="ECO:0000313" key="1">
    <source>
        <dbReference type="EMBL" id="KAH3787291.1"/>
    </source>
</evidence>
<accession>A0A9D4EWT4</accession>
<name>A0A9D4EWT4_DREPO</name>
<evidence type="ECO:0000313" key="2">
    <source>
        <dbReference type="Proteomes" id="UP000828390"/>
    </source>
</evidence>
<comment type="caution">
    <text evidence="1">The sequence shown here is derived from an EMBL/GenBank/DDBJ whole genome shotgun (WGS) entry which is preliminary data.</text>
</comment>
<reference evidence="1" key="1">
    <citation type="journal article" date="2019" name="bioRxiv">
        <title>The Genome of the Zebra Mussel, Dreissena polymorpha: A Resource for Invasive Species Research.</title>
        <authorList>
            <person name="McCartney M.A."/>
            <person name="Auch B."/>
            <person name="Kono T."/>
            <person name="Mallez S."/>
            <person name="Zhang Y."/>
            <person name="Obille A."/>
            <person name="Becker A."/>
            <person name="Abrahante J.E."/>
            <person name="Garbe J."/>
            <person name="Badalamenti J.P."/>
            <person name="Herman A."/>
            <person name="Mangelson H."/>
            <person name="Liachko I."/>
            <person name="Sullivan S."/>
            <person name="Sone E.D."/>
            <person name="Koren S."/>
            <person name="Silverstein K.A.T."/>
            <person name="Beckman K.B."/>
            <person name="Gohl D.M."/>
        </authorList>
    </citation>
    <scope>NUCLEOTIDE SEQUENCE</scope>
    <source>
        <strain evidence="1">Duluth1</strain>
        <tissue evidence="1">Whole animal</tissue>
    </source>
</reference>
<gene>
    <name evidence="1" type="ORF">DPMN_165412</name>
</gene>
<organism evidence="1 2">
    <name type="scientific">Dreissena polymorpha</name>
    <name type="common">Zebra mussel</name>
    <name type="synonym">Mytilus polymorpha</name>
    <dbReference type="NCBI Taxonomy" id="45954"/>
    <lineage>
        <taxon>Eukaryota</taxon>
        <taxon>Metazoa</taxon>
        <taxon>Spiralia</taxon>
        <taxon>Lophotrochozoa</taxon>
        <taxon>Mollusca</taxon>
        <taxon>Bivalvia</taxon>
        <taxon>Autobranchia</taxon>
        <taxon>Heteroconchia</taxon>
        <taxon>Euheterodonta</taxon>
        <taxon>Imparidentia</taxon>
        <taxon>Neoheterodontei</taxon>
        <taxon>Myida</taxon>
        <taxon>Dreissenoidea</taxon>
        <taxon>Dreissenidae</taxon>
        <taxon>Dreissena</taxon>
    </lineage>
</organism>
<sequence length="91" mass="9968">MWPVSPEVGCLYACNAGPWVTCSGKLGENPVYGTGCSSISDTESVPEIPTKKTSSTAYRKYRLRRKTIPNVVAHLALRRPPDLPLSIAYED</sequence>
<reference evidence="1" key="2">
    <citation type="submission" date="2020-11" db="EMBL/GenBank/DDBJ databases">
        <authorList>
            <person name="McCartney M.A."/>
            <person name="Auch B."/>
            <person name="Kono T."/>
            <person name="Mallez S."/>
            <person name="Becker A."/>
            <person name="Gohl D.M."/>
            <person name="Silverstein K.A.T."/>
            <person name="Koren S."/>
            <person name="Bechman K.B."/>
            <person name="Herman A."/>
            <person name="Abrahante J.E."/>
            <person name="Garbe J."/>
        </authorList>
    </citation>
    <scope>NUCLEOTIDE SEQUENCE</scope>
    <source>
        <strain evidence="1">Duluth1</strain>
        <tissue evidence="1">Whole animal</tissue>
    </source>
</reference>